<accession>A0A8J2PF87</accession>
<dbReference type="EMBL" id="CAJVCH010457564">
    <property type="protein sequence ID" value="CAG7819718.1"/>
    <property type="molecule type" value="Genomic_DNA"/>
</dbReference>
<organism evidence="3 4">
    <name type="scientific">Allacma fusca</name>
    <dbReference type="NCBI Taxonomy" id="39272"/>
    <lineage>
        <taxon>Eukaryota</taxon>
        <taxon>Metazoa</taxon>
        <taxon>Ecdysozoa</taxon>
        <taxon>Arthropoda</taxon>
        <taxon>Hexapoda</taxon>
        <taxon>Collembola</taxon>
        <taxon>Symphypleona</taxon>
        <taxon>Sminthuridae</taxon>
        <taxon>Allacma</taxon>
    </lineage>
</organism>
<evidence type="ECO:0000256" key="1">
    <source>
        <dbReference type="SAM" id="SignalP"/>
    </source>
</evidence>
<gene>
    <name evidence="3" type="ORF">AFUS01_LOCUS30148</name>
</gene>
<evidence type="ECO:0000313" key="4">
    <source>
        <dbReference type="Proteomes" id="UP000708208"/>
    </source>
</evidence>
<dbReference type="Pfam" id="PF00650">
    <property type="entry name" value="CRAL_TRIO"/>
    <property type="match status" value="1"/>
</dbReference>
<comment type="caution">
    <text evidence="3">The sequence shown here is derived from an EMBL/GenBank/DDBJ whole genome shotgun (WGS) entry which is preliminary data.</text>
</comment>
<feature type="domain" description="CRAL-TRIO" evidence="2">
    <location>
        <begin position="82"/>
        <end position="268"/>
    </location>
</feature>
<dbReference type="GO" id="GO:0005737">
    <property type="term" value="C:cytoplasm"/>
    <property type="evidence" value="ECO:0007669"/>
    <property type="project" value="TreeGrafter"/>
</dbReference>
<dbReference type="InterPro" id="IPR001251">
    <property type="entry name" value="CRAL-TRIO_dom"/>
</dbReference>
<proteinExistence type="predicted"/>
<feature type="chain" id="PRO_5035308803" description="CRAL-TRIO domain-containing protein" evidence="1">
    <location>
        <begin position="19"/>
        <end position="314"/>
    </location>
</feature>
<sequence>MFLISLFSLLLFVKVVVGEEPQDETTQSNLIIVRDNNSSSKKHISEALYAKAHSYFINTKIYKNYSIQDTIQHVNEVVNWEAPRELQEKFPYYQSGYDYEDQPVWIAEVGKYNVREQVEKGPEAAQNLSRYLFQGVFRLFESMIVKDSPTKEIRNVFVIGDWEGLDITQSTHLPTVRFAMHLLRTYREFLALGIGYAIGLNVNYVTTLMFESIRPILGGLFEKIELYGTNPAKWKIALQKFLPLSAIPTCVYQNILPSLTHGRVNDAKRLIFTFTSELFSKICFIDLGRFAIFIDVNQGNFIGFLRSRLICPEA</sequence>
<keyword evidence="1" id="KW-0732">Signal</keyword>
<reference evidence="3" key="1">
    <citation type="submission" date="2021-06" db="EMBL/GenBank/DDBJ databases">
        <authorList>
            <person name="Hodson N. C."/>
            <person name="Mongue J. A."/>
            <person name="Jaron S. K."/>
        </authorList>
    </citation>
    <scope>NUCLEOTIDE SEQUENCE</scope>
</reference>
<dbReference type="OrthoDB" id="1434354at2759"/>
<evidence type="ECO:0000313" key="3">
    <source>
        <dbReference type="EMBL" id="CAG7819718.1"/>
    </source>
</evidence>
<dbReference type="AlphaFoldDB" id="A0A8J2PF87"/>
<keyword evidence="4" id="KW-1185">Reference proteome</keyword>
<dbReference type="PANTHER" id="PTHR23324">
    <property type="entry name" value="SEC14 RELATED PROTEIN"/>
    <property type="match status" value="1"/>
</dbReference>
<dbReference type="PANTHER" id="PTHR23324:SF83">
    <property type="entry name" value="SEC14-LIKE PROTEIN 2"/>
    <property type="match status" value="1"/>
</dbReference>
<dbReference type="PROSITE" id="PS50191">
    <property type="entry name" value="CRAL_TRIO"/>
    <property type="match status" value="1"/>
</dbReference>
<dbReference type="InterPro" id="IPR051064">
    <property type="entry name" value="SEC14/CRAL-TRIO_domain"/>
</dbReference>
<protein>
    <recommendedName>
        <fullName evidence="2">CRAL-TRIO domain-containing protein</fullName>
    </recommendedName>
</protein>
<name>A0A8J2PF87_9HEXA</name>
<dbReference type="Proteomes" id="UP000708208">
    <property type="component" value="Unassembled WGS sequence"/>
</dbReference>
<evidence type="ECO:0000259" key="2">
    <source>
        <dbReference type="PROSITE" id="PS50191"/>
    </source>
</evidence>
<feature type="signal peptide" evidence="1">
    <location>
        <begin position="1"/>
        <end position="18"/>
    </location>
</feature>